<gene>
    <name evidence="8" type="ORF">IDM40_00445</name>
</gene>
<dbReference type="CDD" id="cd07185">
    <property type="entry name" value="OmpA_C-like"/>
    <property type="match status" value="1"/>
</dbReference>
<dbReference type="PRINTS" id="PR01021">
    <property type="entry name" value="OMPADOMAIN"/>
</dbReference>
<feature type="compositionally biased region" description="Acidic residues" evidence="4">
    <location>
        <begin position="578"/>
        <end position="587"/>
    </location>
</feature>
<feature type="region of interest" description="Disordered" evidence="4">
    <location>
        <begin position="317"/>
        <end position="372"/>
    </location>
</feature>
<feature type="compositionally biased region" description="Low complexity" evidence="4">
    <location>
        <begin position="117"/>
        <end position="128"/>
    </location>
</feature>
<keyword evidence="9" id="KW-1185">Reference proteome</keyword>
<feature type="compositionally biased region" description="Polar residues" evidence="4">
    <location>
        <begin position="601"/>
        <end position="613"/>
    </location>
</feature>
<keyword evidence="2 3" id="KW-0472">Membrane</keyword>
<evidence type="ECO:0000256" key="2">
    <source>
        <dbReference type="ARBA" id="ARBA00023136"/>
    </source>
</evidence>
<reference evidence="8 9" key="1">
    <citation type="submission" date="2020-09" db="EMBL/GenBank/DDBJ databases">
        <title>Diversity and distribution of actinomycetes associated with coral in the coast of Hainan.</title>
        <authorList>
            <person name="Li F."/>
        </authorList>
    </citation>
    <scope>NUCLEOTIDE SEQUENCE [LARGE SCALE GENOMIC DNA]</scope>
    <source>
        <strain evidence="8 9">HNM0947</strain>
    </source>
</reference>
<feature type="transmembrane region" description="Helical" evidence="5">
    <location>
        <begin position="50"/>
        <end position="76"/>
    </location>
</feature>
<dbReference type="InterPro" id="IPR006664">
    <property type="entry name" value="OMP_bac"/>
</dbReference>
<dbReference type="Pfam" id="PF00691">
    <property type="entry name" value="OmpA"/>
    <property type="match status" value="1"/>
</dbReference>
<dbReference type="PANTHER" id="PTHR35807">
    <property type="entry name" value="TRANSCRIPTIONAL REGULATOR REDD-RELATED"/>
    <property type="match status" value="1"/>
</dbReference>
<feature type="signal peptide" evidence="6">
    <location>
        <begin position="1"/>
        <end position="26"/>
    </location>
</feature>
<evidence type="ECO:0000259" key="7">
    <source>
        <dbReference type="PROSITE" id="PS51123"/>
    </source>
</evidence>
<comment type="caution">
    <text evidence="8">The sequence shown here is derived from an EMBL/GenBank/DDBJ whole genome shotgun (WGS) entry which is preliminary data.</text>
</comment>
<name>A0ABR9P009_9ACTN</name>
<dbReference type="InterPro" id="IPR051677">
    <property type="entry name" value="AfsR-DnrI-RedD_regulator"/>
</dbReference>
<keyword evidence="5" id="KW-1133">Transmembrane helix</keyword>
<feature type="region of interest" description="Disordered" evidence="4">
    <location>
        <begin position="257"/>
        <end position="288"/>
    </location>
</feature>
<protein>
    <submittedName>
        <fullName evidence="8">OmpA family protein</fullName>
    </submittedName>
</protein>
<dbReference type="SUPFAM" id="SSF103088">
    <property type="entry name" value="OmpA-like"/>
    <property type="match status" value="1"/>
</dbReference>
<evidence type="ECO:0000313" key="8">
    <source>
        <dbReference type="EMBL" id="MBE2997174.1"/>
    </source>
</evidence>
<feature type="region of interest" description="Disordered" evidence="4">
    <location>
        <begin position="802"/>
        <end position="823"/>
    </location>
</feature>
<dbReference type="Proteomes" id="UP000806528">
    <property type="component" value="Unassembled WGS sequence"/>
</dbReference>
<feature type="region of interest" description="Disordered" evidence="4">
    <location>
        <begin position="560"/>
        <end position="620"/>
    </location>
</feature>
<proteinExistence type="predicted"/>
<accession>A0ABR9P009</accession>
<dbReference type="PROSITE" id="PS51123">
    <property type="entry name" value="OMPA_2"/>
    <property type="match status" value="1"/>
</dbReference>
<dbReference type="InterPro" id="IPR036737">
    <property type="entry name" value="OmpA-like_sf"/>
</dbReference>
<evidence type="ECO:0000313" key="9">
    <source>
        <dbReference type="Proteomes" id="UP000806528"/>
    </source>
</evidence>
<feature type="compositionally biased region" description="Acidic residues" evidence="4">
    <location>
        <begin position="129"/>
        <end position="141"/>
    </location>
</feature>
<dbReference type="EMBL" id="JADBGI010000001">
    <property type="protein sequence ID" value="MBE2997174.1"/>
    <property type="molecule type" value="Genomic_DNA"/>
</dbReference>
<feature type="domain" description="OmpA-like" evidence="7">
    <location>
        <begin position="143"/>
        <end position="262"/>
    </location>
</feature>
<dbReference type="InterPro" id="IPR006665">
    <property type="entry name" value="OmpA-like"/>
</dbReference>
<organism evidence="8 9">
    <name type="scientific">Nocardiopsis coralli</name>
    <dbReference type="NCBI Taxonomy" id="2772213"/>
    <lineage>
        <taxon>Bacteria</taxon>
        <taxon>Bacillati</taxon>
        <taxon>Actinomycetota</taxon>
        <taxon>Actinomycetes</taxon>
        <taxon>Streptosporangiales</taxon>
        <taxon>Nocardiopsidaceae</taxon>
        <taxon>Nocardiopsis</taxon>
    </lineage>
</organism>
<evidence type="ECO:0000256" key="3">
    <source>
        <dbReference type="PROSITE-ProRule" id="PRU00473"/>
    </source>
</evidence>
<evidence type="ECO:0000256" key="5">
    <source>
        <dbReference type="SAM" id="Phobius"/>
    </source>
</evidence>
<feature type="compositionally biased region" description="Acidic residues" evidence="4">
    <location>
        <begin position="324"/>
        <end position="338"/>
    </location>
</feature>
<feature type="chain" id="PRO_5045485512" evidence="6">
    <location>
        <begin position="27"/>
        <end position="823"/>
    </location>
</feature>
<dbReference type="PANTHER" id="PTHR35807:SF1">
    <property type="entry name" value="TRANSCRIPTIONAL REGULATOR REDD"/>
    <property type="match status" value="1"/>
</dbReference>
<evidence type="ECO:0000256" key="4">
    <source>
        <dbReference type="SAM" id="MobiDB-lite"/>
    </source>
</evidence>
<feature type="region of interest" description="Disordered" evidence="4">
    <location>
        <begin position="117"/>
        <end position="143"/>
    </location>
</feature>
<dbReference type="RefSeq" id="WP_193119838.1">
    <property type="nucleotide sequence ID" value="NZ_JADBGI010000001.1"/>
</dbReference>
<evidence type="ECO:0000256" key="1">
    <source>
        <dbReference type="ARBA" id="ARBA00004370"/>
    </source>
</evidence>
<keyword evidence="6" id="KW-0732">Signal</keyword>
<dbReference type="InterPro" id="IPR036388">
    <property type="entry name" value="WH-like_DNA-bd_sf"/>
</dbReference>
<comment type="subcellular location">
    <subcellularLocation>
        <location evidence="1">Membrane</location>
    </subcellularLocation>
</comment>
<evidence type="ECO:0000256" key="6">
    <source>
        <dbReference type="SAM" id="SignalP"/>
    </source>
</evidence>
<sequence>MSSHRTRRAAALATSALLLLALPVLATTLTWPAPDLSALSWQVHLSSLRLPNGLGTAALIVALWGIWGLYLAVLGLEIAAHLRRRPVYLRGLRPLQLLAATTLGTITAPALAHAAPAPAATAPAAPESTEVEAPDAEEVPEEQGNVVERNRTVDDFGYDSAELTDGMTEDVAATAELIGKHGAPELPVVVTGHTDSAGDADYNLELSQHRAEAVAHALREHLDQDVVIETQAEGDRSLLEEADDAEQRRVEISYDVLIAPPEPEPETPPVHEEEPGQDEEAEQQQGSAVGLSLPGGLIVAMTAAGAGTLAGMGLERRRDATLTTDEETTAAETDDGRDDAEVGAAESEEHHQHGAGIDSSRGDGTPPAAPTGQDLALIDLAQVPGLGITGPGAHGAARTLLTRALDESDSALTVVVPRSTLAELLHTPWRLPNVAEHSPVMVTDTTEDALTLLQMQLLARHRIADDAGEDDETALAAGPQFVVLAPAEPDVAAEITTLLAHTPHAPLHAVLLGPWPDTDGPTLTLDEAGTITYAETPLQDVSGHTWHPTLAQPLHEALNTQTRPPETAEPDPAKDEGPSEAEGEDTPAGDADADRPGTSGDGPSSTPAPSSGNGDPPAGAVALTVLGERITLAACGHQVKPGRRAAYEVLAYLAVHHPDGTRLEAAIEHMWPETAPHRAVRRFHDAVSAARSACREHLEEHATLVIVHDEDRYRLNPDLVTCDLWRVRDLLSEAAQQRDATLASTAASMAGPGLVADADYLWAEEARAHLRSQVVDTITTCARHAEPDQAAGLLHQALDADPHSEKAKHALSRLQTGHARSGN</sequence>
<dbReference type="Gene3D" id="1.10.10.10">
    <property type="entry name" value="Winged helix-like DNA-binding domain superfamily/Winged helix DNA-binding domain"/>
    <property type="match status" value="1"/>
</dbReference>
<dbReference type="Gene3D" id="3.30.1330.60">
    <property type="entry name" value="OmpA-like domain"/>
    <property type="match status" value="1"/>
</dbReference>
<keyword evidence="5" id="KW-0812">Transmembrane</keyword>